<protein>
    <submittedName>
        <fullName evidence="5">3-keto-5-aminohexanoate cleavage enzyme</fullName>
    </submittedName>
</protein>
<dbReference type="RefSeq" id="WP_132213096.1">
    <property type="nucleotide sequence ID" value="NZ_SLWN01000013.1"/>
</dbReference>
<dbReference type="AlphaFoldDB" id="A0A4R2H2Z6"/>
<keyword evidence="3" id="KW-0479">Metal-binding</keyword>
<gene>
    <name evidence="5" type="ORF">EV652_1138</name>
</gene>
<comment type="cofactor">
    <cofactor evidence="1">
        <name>Zn(2+)</name>
        <dbReference type="ChEBI" id="CHEBI:29105"/>
    </cofactor>
</comment>
<evidence type="ECO:0000256" key="2">
    <source>
        <dbReference type="ARBA" id="ARBA00022679"/>
    </source>
</evidence>
<keyword evidence="2" id="KW-0808">Transferase</keyword>
<dbReference type="PANTHER" id="PTHR37418">
    <property type="entry name" value="3-KETO-5-AMINOHEXANOATE CLEAVAGE ENZYME-RELATED"/>
    <property type="match status" value="1"/>
</dbReference>
<dbReference type="Pfam" id="PF05853">
    <property type="entry name" value="BKACE"/>
    <property type="match status" value="1"/>
</dbReference>
<dbReference type="GO" id="GO:0046872">
    <property type="term" value="F:metal ion binding"/>
    <property type="evidence" value="ECO:0007669"/>
    <property type="project" value="UniProtKB-KW"/>
</dbReference>
<dbReference type="EMBL" id="SLWN01000013">
    <property type="protein sequence ID" value="TCO19609.1"/>
    <property type="molecule type" value="Genomic_DNA"/>
</dbReference>
<reference evidence="5 6" key="1">
    <citation type="journal article" date="2015" name="Stand. Genomic Sci.">
        <title>Genomic Encyclopedia of Bacterial and Archaeal Type Strains, Phase III: the genomes of soil and plant-associated and newly described type strains.</title>
        <authorList>
            <person name="Whitman W.B."/>
            <person name="Woyke T."/>
            <person name="Klenk H.P."/>
            <person name="Zhou Y."/>
            <person name="Lilburn T.G."/>
            <person name="Beck B.J."/>
            <person name="De Vos P."/>
            <person name="Vandamme P."/>
            <person name="Eisen J.A."/>
            <person name="Garrity G."/>
            <person name="Hugenholtz P."/>
            <person name="Kyrpides N.C."/>
        </authorList>
    </citation>
    <scope>NUCLEOTIDE SEQUENCE [LARGE SCALE GENOMIC DNA]</scope>
    <source>
        <strain evidence="5 6">VKM Ac-2572</strain>
    </source>
</reference>
<proteinExistence type="predicted"/>
<dbReference type="GO" id="GO:0043720">
    <property type="term" value="F:3-keto-5-aminohexanoate cleavage activity"/>
    <property type="evidence" value="ECO:0007669"/>
    <property type="project" value="InterPro"/>
</dbReference>
<dbReference type="OrthoDB" id="9063716at2"/>
<keyword evidence="4" id="KW-0862">Zinc</keyword>
<sequence length="297" mass="32931">MDKLIITAACDSRVSYPANHYCLPSTRENAVAIADEYVRCLDAGASIAHLHGIRALEAEIQEDGKKLSRLDVDGWQEMTASIRDRSDGIIQYGIAGARLEDRVPLMKLGPDMMSVAFNSHDEYFQPDPSYPPNAIYSLHPLEELREYTTVTAEHGVKMEVESFHSGALWNLRRLQDEGLLPGPVWTTLFIDWDGGSWTPPEERALQFMVDSLPAGVNWNVSVMSPERHWNLLAMAIGMGGHIRVGYEDNPYLSPGELADSNARLVDKAVQLATLLGREIATPAEAREIIGLHTRVPA</sequence>
<comment type="caution">
    <text evidence="5">The sequence shown here is derived from an EMBL/GenBank/DDBJ whole genome shotgun (WGS) entry which is preliminary data.</text>
</comment>
<name>A0A4R2H2Z6_9ACTN</name>
<dbReference type="Gene3D" id="3.20.20.70">
    <property type="entry name" value="Aldolase class I"/>
    <property type="match status" value="1"/>
</dbReference>
<dbReference type="Proteomes" id="UP000294508">
    <property type="component" value="Unassembled WGS sequence"/>
</dbReference>
<dbReference type="PANTHER" id="PTHR37418:SF2">
    <property type="entry name" value="3-KETO-5-AMINOHEXANOATE CLEAVAGE ENZYME"/>
    <property type="match status" value="1"/>
</dbReference>
<evidence type="ECO:0000313" key="5">
    <source>
        <dbReference type="EMBL" id="TCO19609.1"/>
    </source>
</evidence>
<dbReference type="InterPro" id="IPR013785">
    <property type="entry name" value="Aldolase_TIM"/>
</dbReference>
<dbReference type="InterPro" id="IPR008567">
    <property type="entry name" value="BKACE"/>
</dbReference>
<evidence type="ECO:0000256" key="4">
    <source>
        <dbReference type="ARBA" id="ARBA00022833"/>
    </source>
</evidence>
<organism evidence="5 6">
    <name type="scientific">Kribbella steppae</name>
    <dbReference type="NCBI Taxonomy" id="2512223"/>
    <lineage>
        <taxon>Bacteria</taxon>
        <taxon>Bacillati</taxon>
        <taxon>Actinomycetota</taxon>
        <taxon>Actinomycetes</taxon>
        <taxon>Propionibacteriales</taxon>
        <taxon>Kribbellaceae</taxon>
        <taxon>Kribbella</taxon>
    </lineage>
</organism>
<accession>A0A4R2H2Z6</accession>
<evidence type="ECO:0000313" key="6">
    <source>
        <dbReference type="Proteomes" id="UP000294508"/>
    </source>
</evidence>
<keyword evidence="6" id="KW-1185">Reference proteome</keyword>
<evidence type="ECO:0000256" key="3">
    <source>
        <dbReference type="ARBA" id="ARBA00022723"/>
    </source>
</evidence>
<evidence type="ECO:0000256" key="1">
    <source>
        <dbReference type="ARBA" id="ARBA00001947"/>
    </source>
</evidence>